<evidence type="ECO:0000256" key="9">
    <source>
        <dbReference type="ARBA" id="ARBA00022490"/>
    </source>
</evidence>
<dbReference type="InterPro" id="IPR008242">
    <property type="entry name" value="Chor_mutase/pphenate_deHydtase"/>
</dbReference>
<dbReference type="Proteomes" id="UP000240974">
    <property type="component" value="Unassembled WGS sequence"/>
</dbReference>
<keyword evidence="10" id="KW-0028">Amino-acid biosynthesis</keyword>
<dbReference type="InterPro" id="IPR036979">
    <property type="entry name" value="CM_dom_sf"/>
</dbReference>
<dbReference type="InterPro" id="IPR018528">
    <property type="entry name" value="Preph_deHydtase_CS"/>
</dbReference>
<dbReference type="Pfam" id="PF00800">
    <property type="entry name" value="PDT"/>
    <property type="match status" value="1"/>
</dbReference>
<dbReference type="PANTHER" id="PTHR21022:SF19">
    <property type="entry name" value="PREPHENATE DEHYDRATASE-RELATED"/>
    <property type="match status" value="1"/>
</dbReference>
<dbReference type="Gene3D" id="1.20.59.10">
    <property type="entry name" value="Chorismate mutase"/>
    <property type="match status" value="1"/>
</dbReference>
<comment type="caution">
    <text evidence="23">The sequence shown here is derived from an EMBL/GenBank/DDBJ whole genome shotgun (WGS) entry which is preliminary data.</text>
</comment>
<evidence type="ECO:0000256" key="11">
    <source>
        <dbReference type="ARBA" id="ARBA00023141"/>
    </source>
</evidence>
<keyword evidence="13" id="KW-0413">Isomerase</keyword>
<evidence type="ECO:0000256" key="8">
    <source>
        <dbReference type="ARBA" id="ARBA00021872"/>
    </source>
</evidence>
<keyword evidence="11" id="KW-0057">Aromatic amino acid biosynthesis</keyword>
<keyword evidence="9" id="KW-0963">Cytoplasm</keyword>
<dbReference type="InterPro" id="IPR011279">
    <property type="entry name" value="Chorismate_mutase_GmP"/>
</dbReference>
<dbReference type="EMBL" id="PYLQ01000033">
    <property type="protein sequence ID" value="PST35588.1"/>
    <property type="molecule type" value="Genomic_DNA"/>
</dbReference>
<dbReference type="Pfam" id="PF01817">
    <property type="entry name" value="CM_2"/>
    <property type="match status" value="1"/>
</dbReference>
<feature type="domain" description="ACT" evidence="22">
    <location>
        <begin position="294"/>
        <end position="371"/>
    </location>
</feature>
<proteinExistence type="predicted"/>
<accession>A0A2T3FJZ7</accession>
<feature type="site" description="Essential for prephenate dehydratase activity" evidence="19">
    <location>
        <position position="275"/>
    </location>
</feature>
<dbReference type="SUPFAM" id="SSF55021">
    <property type="entry name" value="ACT-like"/>
    <property type="match status" value="1"/>
</dbReference>
<dbReference type="UniPathway" id="UPA00120">
    <property type="reaction ID" value="UER00203"/>
</dbReference>
<keyword evidence="24" id="KW-1185">Reference proteome</keyword>
<keyword evidence="12" id="KW-0584">Phenylalanine biosynthesis</keyword>
<keyword evidence="15" id="KW-0511">Multifunctional enzyme</keyword>
<evidence type="ECO:0000256" key="18">
    <source>
        <dbReference type="ARBA" id="ARBA00047848"/>
    </source>
</evidence>
<dbReference type="SUPFAM" id="SSF48600">
    <property type="entry name" value="Chorismate mutase II"/>
    <property type="match status" value="1"/>
</dbReference>
<comment type="catalytic activity">
    <reaction evidence="1">
        <text>chorismate = prephenate</text>
        <dbReference type="Rhea" id="RHEA:13897"/>
        <dbReference type="ChEBI" id="CHEBI:29748"/>
        <dbReference type="ChEBI" id="CHEBI:29934"/>
        <dbReference type="EC" id="5.4.99.5"/>
    </reaction>
</comment>
<comment type="pathway">
    <text evidence="5">Metabolic intermediate biosynthesis; prephenate biosynthesis; prephenate from chorismate: step 1/1.</text>
</comment>
<dbReference type="Gene3D" id="3.40.190.10">
    <property type="entry name" value="Periplasmic binding protein-like II"/>
    <property type="match status" value="2"/>
</dbReference>
<dbReference type="GO" id="GO:0004664">
    <property type="term" value="F:prephenate dehydratase activity"/>
    <property type="evidence" value="ECO:0007669"/>
    <property type="project" value="UniProtKB-EC"/>
</dbReference>
<protein>
    <recommendedName>
        <fullName evidence="7">Bifunctional chorismate mutase/prephenate dehydratase</fullName>
        <ecNumber evidence="6">4.2.1.51</ecNumber>
    </recommendedName>
    <alternativeName>
        <fullName evidence="17">Chorismate mutase-prephenate dehydratase</fullName>
    </alternativeName>
    <alternativeName>
        <fullName evidence="8">Prephenate dehydratase</fullName>
    </alternativeName>
    <alternativeName>
        <fullName evidence="16">p-protein</fullName>
    </alternativeName>
</protein>
<evidence type="ECO:0000256" key="3">
    <source>
        <dbReference type="ARBA" id="ARBA00004496"/>
    </source>
</evidence>
<dbReference type="RefSeq" id="WP_107030671.1">
    <property type="nucleotide sequence ID" value="NZ_JAQEDG010000004.1"/>
</dbReference>
<evidence type="ECO:0000256" key="14">
    <source>
        <dbReference type="ARBA" id="ARBA00023239"/>
    </source>
</evidence>
<dbReference type="SMART" id="SM00830">
    <property type="entry name" value="CM_2"/>
    <property type="match status" value="1"/>
</dbReference>
<dbReference type="CDD" id="cd13631">
    <property type="entry name" value="PBP2_Ct-PDT_like"/>
    <property type="match status" value="1"/>
</dbReference>
<dbReference type="AlphaFoldDB" id="A0A2T3FJZ7"/>
<dbReference type="InterPro" id="IPR002701">
    <property type="entry name" value="CM_II_prokaryot"/>
</dbReference>
<evidence type="ECO:0000256" key="1">
    <source>
        <dbReference type="ARBA" id="ARBA00000824"/>
    </source>
</evidence>
<evidence type="ECO:0000256" key="6">
    <source>
        <dbReference type="ARBA" id="ARBA00013147"/>
    </source>
</evidence>
<evidence type="ECO:0000256" key="19">
    <source>
        <dbReference type="PIRSR" id="PIRSR001500-2"/>
    </source>
</evidence>
<evidence type="ECO:0000256" key="16">
    <source>
        <dbReference type="ARBA" id="ARBA00031175"/>
    </source>
</evidence>
<evidence type="ECO:0000259" key="20">
    <source>
        <dbReference type="PROSITE" id="PS51168"/>
    </source>
</evidence>
<dbReference type="UniPathway" id="UPA00121">
    <property type="reaction ID" value="UER00345"/>
</dbReference>
<dbReference type="EC" id="4.2.1.51" evidence="6"/>
<evidence type="ECO:0000256" key="5">
    <source>
        <dbReference type="ARBA" id="ARBA00004817"/>
    </source>
</evidence>
<organism evidence="23 24">
    <name type="scientific">Faecalibacillus intestinalis</name>
    <dbReference type="NCBI Taxonomy" id="1982626"/>
    <lineage>
        <taxon>Bacteria</taxon>
        <taxon>Bacillati</taxon>
        <taxon>Bacillota</taxon>
        <taxon>Erysipelotrichia</taxon>
        <taxon>Erysipelotrichales</taxon>
        <taxon>Coprobacillaceae</taxon>
        <taxon>Faecalibacillus</taxon>
    </lineage>
</organism>
<dbReference type="PROSITE" id="PS00857">
    <property type="entry name" value="PREPHENATE_DEHYDR_1"/>
    <property type="match status" value="1"/>
</dbReference>
<dbReference type="PROSITE" id="PS51168">
    <property type="entry name" value="CHORISMATE_MUT_2"/>
    <property type="match status" value="1"/>
</dbReference>
<dbReference type="GO" id="GO:0005737">
    <property type="term" value="C:cytoplasm"/>
    <property type="evidence" value="ECO:0007669"/>
    <property type="project" value="UniProtKB-SubCell"/>
</dbReference>
<dbReference type="PROSITE" id="PS51671">
    <property type="entry name" value="ACT"/>
    <property type="match status" value="1"/>
</dbReference>
<dbReference type="Gene3D" id="3.30.70.260">
    <property type="match status" value="1"/>
</dbReference>
<dbReference type="NCBIfam" id="TIGR01805">
    <property type="entry name" value="CM_mono_grmpos"/>
    <property type="match status" value="1"/>
</dbReference>
<dbReference type="GO" id="GO:0004106">
    <property type="term" value="F:chorismate mutase activity"/>
    <property type="evidence" value="ECO:0007669"/>
    <property type="project" value="UniProtKB-EC"/>
</dbReference>
<dbReference type="NCBIfam" id="NF008865">
    <property type="entry name" value="PRK11898.1"/>
    <property type="match status" value="1"/>
</dbReference>
<dbReference type="SUPFAM" id="SSF53850">
    <property type="entry name" value="Periplasmic binding protein-like II"/>
    <property type="match status" value="1"/>
</dbReference>
<dbReference type="CDD" id="cd04905">
    <property type="entry name" value="ACT_CM-PDT"/>
    <property type="match status" value="1"/>
</dbReference>
<dbReference type="InterPro" id="IPR002912">
    <property type="entry name" value="ACT_dom"/>
</dbReference>
<evidence type="ECO:0000256" key="13">
    <source>
        <dbReference type="ARBA" id="ARBA00023235"/>
    </source>
</evidence>
<name>A0A2T3FJZ7_9FIRM</name>
<evidence type="ECO:0000256" key="2">
    <source>
        <dbReference type="ARBA" id="ARBA00002364"/>
    </source>
</evidence>
<dbReference type="InterPro" id="IPR036263">
    <property type="entry name" value="Chorismate_II_sf"/>
</dbReference>
<comment type="subcellular location">
    <subcellularLocation>
        <location evidence="3">Cytoplasm</location>
    </subcellularLocation>
</comment>
<evidence type="ECO:0000259" key="21">
    <source>
        <dbReference type="PROSITE" id="PS51171"/>
    </source>
</evidence>
<sequence>MKDLKQCRIEIDAIDQQLMELFEKRMSLSKSVVEYKIANHLEIFQPEREREVIEKNLNRLENENLKEYARCFIQEMMTVSKSYQSDLLPLELDKNIKTEFKKDPLVGYQGIAGAFSQSAVENFFGEGTRNIGYKDFEDVYVALENGEIDYGVLPIENSLTGSINDNYDLIRKYGFYIVGETAVNVSQCLMALPGTKIEDIRQVYSHPQGLAQSSEFLYQHRYIEQRPFQDTAMAAKYVMDSKDPTKAAIASPLACKLYGLEMLKENVQNKKNNRTRFMVISKELICPKESDKVSVIFTLPHQVGALDNMLQTIKQSQINMDRIESRPIETQFWQYYFYIDFEGNMHEERIQRAINKMKANSTTLKVLGNYKRA</sequence>
<dbReference type="GO" id="GO:0046417">
    <property type="term" value="P:chorismate metabolic process"/>
    <property type="evidence" value="ECO:0007669"/>
    <property type="project" value="InterPro"/>
</dbReference>
<dbReference type="PANTHER" id="PTHR21022">
    <property type="entry name" value="PREPHENATE DEHYDRATASE P PROTEIN"/>
    <property type="match status" value="1"/>
</dbReference>
<gene>
    <name evidence="23" type="ORF">C7U54_13995</name>
</gene>
<keyword evidence="14" id="KW-0456">Lyase</keyword>
<comment type="pathway">
    <text evidence="4">Amino-acid biosynthesis; L-phenylalanine biosynthesis; phenylpyruvate from prephenate: step 1/1.</text>
</comment>
<dbReference type="PIRSF" id="PIRSF001500">
    <property type="entry name" value="Chor_mut_pdt_Ppr"/>
    <property type="match status" value="1"/>
</dbReference>
<dbReference type="GO" id="GO:0009094">
    <property type="term" value="P:L-phenylalanine biosynthetic process"/>
    <property type="evidence" value="ECO:0007669"/>
    <property type="project" value="UniProtKB-UniPathway"/>
</dbReference>
<evidence type="ECO:0000256" key="12">
    <source>
        <dbReference type="ARBA" id="ARBA00023222"/>
    </source>
</evidence>
<dbReference type="InterPro" id="IPR001086">
    <property type="entry name" value="Preph_deHydtase"/>
</dbReference>
<evidence type="ECO:0000256" key="15">
    <source>
        <dbReference type="ARBA" id="ARBA00023268"/>
    </source>
</evidence>
<comment type="function">
    <text evidence="2">Catalyzes the Claisen rearrangement of chorismate to prephenate and the decarboxylation/dehydration of prephenate to phenylpyruvate.</text>
</comment>
<evidence type="ECO:0000256" key="4">
    <source>
        <dbReference type="ARBA" id="ARBA00004741"/>
    </source>
</evidence>
<evidence type="ECO:0000256" key="7">
    <source>
        <dbReference type="ARBA" id="ARBA00014401"/>
    </source>
</evidence>
<feature type="domain" description="Prephenate dehydratase" evidence="21">
    <location>
        <begin position="105"/>
        <end position="282"/>
    </location>
</feature>
<dbReference type="InterPro" id="IPR045865">
    <property type="entry name" value="ACT-like_dom_sf"/>
</dbReference>
<evidence type="ECO:0000259" key="22">
    <source>
        <dbReference type="PROSITE" id="PS51671"/>
    </source>
</evidence>
<evidence type="ECO:0000313" key="24">
    <source>
        <dbReference type="Proteomes" id="UP000240974"/>
    </source>
</evidence>
<dbReference type="PROSITE" id="PS51171">
    <property type="entry name" value="PREPHENATE_DEHYDR_3"/>
    <property type="match status" value="1"/>
</dbReference>
<feature type="domain" description="Chorismate mutase" evidence="20">
    <location>
        <begin position="1"/>
        <end position="88"/>
    </location>
</feature>
<evidence type="ECO:0000256" key="17">
    <source>
        <dbReference type="ARBA" id="ARBA00031520"/>
    </source>
</evidence>
<reference evidence="23 24" key="1">
    <citation type="journal article" date="2019" name="Int. J. Syst. Evol. Microbiol.">
        <title>Faecalibacillus intestinalis gen. nov., sp. nov. and Faecalibacillus faecis sp. nov., isolated from human faeces.</title>
        <authorList>
            <person name="Seo B."/>
            <person name="Jeon K."/>
            <person name="Baek I."/>
            <person name="Lee Y.M."/>
            <person name="Baek K."/>
            <person name="Ko G."/>
        </authorList>
    </citation>
    <scope>NUCLEOTIDE SEQUENCE [LARGE SCALE GENOMIC DNA]</scope>
    <source>
        <strain evidence="23 24">SNUG30099</strain>
    </source>
</reference>
<evidence type="ECO:0000256" key="10">
    <source>
        <dbReference type="ARBA" id="ARBA00022605"/>
    </source>
</evidence>
<comment type="catalytic activity">
    <reaction evidence="18">
        <text>prephenate + H(+) = 3-phenylpyruvate + CO2 + H2O</text>
        <dbReference type="Rhea" id="RHEA:21648"/>
        <dbReference type="ChEBI" id="CHEBI:15377"/>
        <dbReference type="ChEBI" id="CHEBI:15378"/>
        <dbReference type="ChEBI" id="CHEBI:16526"/>
        <dbReference type="ChEBI" id="CHEBI:18005"/>
        <dbReference type="ChEBI" id="CHEBI:29934"/>
        <dbReference type="EC" id="4.2.1.51"/>
    </reaction>
</comment>
<evidence type="ECO:0000313" key="23">
    <source>
        <dbReference type="EMBL" id="PST35588.1"/>
    </source>
</evidence>